<reference evidence="1 2" key="1">
    <citation type="submission" date="2020-04" db="EMBL/GenBank/DDBJ databases">
        <title>Plant Genome Project.</title>
        <authorList>
            <person name="Zhang R.-G."/>
        </authorList>
    </citation>
    <scope>NUCLEOTIDE SEQUENCE [LARGE SCALE GENOMIC DNA]</scope>
    <source>
        <strain evidence="1">YNK0</strain>
        <tissue evidence="1">Leaf</tissue>
    </source>
</reference>
<dbReference type="EMBL" id="JABCRI010000010">
    <property type="protein sequence ID" value="KAF8399391.1"/>
    <property type="molecule type" value="Genomic_DNA"/>
</dbReference>
<comment type="caution">
    <text evidence="1">The sequence shown here is derived from an EMBL/GenBank/DDBJ whole genome shotgun (WGS) entry which is preliminary data.</text>
</comment>
<dbReference type="Proteomes" id="UP000655225">
    <property type="component" value="Unassembled WGS sequence"/>
</dbReference>
<gene>
    <name evidence="1" type="ORF">HHK36_015255</name>
</gene>
<evidence type="ECO:0000313" key="2">
    <source>
        <dbReference type="Proteomes" id="UP000655225"/>
    </source>
</evidence>
<accession>A0A835DDP4</accession>
<dbReference type="OrthoDB" id="1721135at2759"/>
<dbReference type="AlphaFoldDB" id="A0A835DDP4"/>
<name>A0A835DDP4_TETSI</name>
<proteinExistence type="predicted"/>
<dbReference type="PANTHER" id="PTHR19328:SF13">
    <property type="entry name" value="HIPL1 PROTEIN"/>
    <property type="match status" value="1"/>
</dbReference>
<evidence type="ECO:0000313" key="1">
    <source>
        <dbReference type="EMBL" id="KAF8399391.1"/>
    </source>
</evidence>
<dbReference type="PANTHER" id="PTHR19328">
    <property type="entry name" value="HEDGEHOG-INTERACTING PROTEIN"/>
    <property type="match status" value="1"/>
</dbReference>
<organism evidence="1 2">
    <name type="scientific">Tetracentron sinense</name>
    <name type="common">Spur-leaf</name>
    <dbReference type="NCBI Taxonomy" id="13715"/>
    <lineage>
        <taxon>Eukaryota</taxon>
        <taxon>Viridiplantae</taxon>
        <taxon>Streptophyta</taxon>
        <taxon>Embryophyta</taxon>
        <taxon>Tracheophyta</taxon>
        <taxon>Spermatophyta</taxon>
        <taxon>Magnoliopsida</taxon>
        <taxon>Trochodendrales</taxon>
        <taxon>Trochodendraceae</taxon>
        <taxon>Tetracentron</taxon>
    </lineage>
</organism>
<sequence>MGVPVVTADDLRLQKQFQAMNFSVPACASVLNLIPCATERSLAVKSAFCEAFGGPSDDATVCFNGEPVSLNNTETLQPSKGLCIGKIGHGSHLNMVDVLMILMGPTVSSCLINMVRCDWQLFLNRDLDEDWGSGGWISVQSGRRYLYTNLYVCAIWAGSESPENSENSSTAQISFTCAPHSPIQHCSNENIAAVGAPGHSPSLPSARHSRGPEKDMLLFLG</sequence>
<keyword evidence="2" id="KW-1185">Reference proteome</keyword>
<protein>
    <submittedName>
        <fullName evidence="1">Uncharacterized protein</fullName>
    </submittedName>
</protein>